<reference evidence="3" key="2">
    <citation type="submission" date="2023-06" db="EMBL/GenBank/DDBJ databases">
        <authorList>
            <consortium name="Lawrence Berkeley National Laboratory"/>
            <person name="Haridas S."/>
            <person name="Hensen N."/>
            <person name="Bonometti L."/>
            <person name="Westerberg I."/>
            <person name="Brannstrom I.O."/>
            <person name="Guillou S."/>
            <person name="Cros-Aarteil S."/>
            <person name="Calhoun S."/>
            <person name="Kuo A."/>
            <person name="Mondo S."/>
            <person name="Pangilinan J."/>
            <person name="Riley R."/>
            <person name="Labutti K."/>
            <person name="Andreopoulos B."/>
            <person name="Lipzen A."/>
            <person name="Chen C."/>
            <person name="Yanf M."/>
            <person name="Daum C."/>
            <person name="Ng V."/>
            <person name="Clum A."/>
            <person name="Steindorff A."/>
            <person name="Ohm R."/>
            <person name="Martin F."/>
            <person name="Silar P."/>
            <person name="Natvig D."/>
            <person name="Lalanne C."/>
            <person name="Gautier V."/>
            <person name="Ament-Velasquez S.L."/>
            <person name="Kruys A."/>
            <person name="Hutchinson M.I."/>
            <person name="Powell A.J."/>
            <person name="Barry K."/>
            <person name="Miller A.N."/>
            <person name="Grigoriev I.V."/>
            <person name="Debuchy R."/>
            <person name="Gladieux P."/>
            <person name="Thoren M.H."/>
            <person name="Johannesson H."/>
        </authorList>
    </citation>
    <scope>NUCLEOTIDE SEQUENCE</scope>
    <source>
        <strain evidence="3">CBS 958.72</strain>
    </source>
</reference>
<accession>A0AAE0KIM4</accession>
<comment type="caution">
    <text evidence="3">The sequence shown here is derived from an EMBL/GenBank/DDBJ whole genome shotgun (WGS) entry which is preliminary data.</text>
</comment>
<dbReference type="EMBL" id="JAULSN010000003">
    <property type="protein sequence ID" value="KAK3377301.1"/>
    <property type="molecule type" value="Genomic_DNA"/>
</dbReference>
<evidence type="ECO:0000256" key="1">
    <source>
        <dbReference type="SAM" id="MobiDB-lite"/>
    </source>
</evidence>
<dbReference type="AlphaFoldDB" id="A0AAE0KIM4"/>
<feature type="chain" id="PRO_5042167966" description="Secreted protein" evidence="2">
    <location>
        <begin position="21"/>
        <end position="74"/>
    </location>
</feature>
<evidence type="ECO:0000313" key="4">
    <source>
        <dbReference type="Proteomes" id="UP001287356"/>
    </source>
</evidence>
<gene>
    <name evidence="3" type="ORF">B0T24DRAFT_620933</name>
</gene>
<feature type="region of interest" description="Disordered" evidence="1">
    <location>
        <begin position="41"/>
        <end position="74"/>
    </location>
</feature>
<keyword evidence="2" id="KW-0732">Signal</keyword>
<evidence type="ECO:0008006" key="5">
    <source>
        <dbReference type="Google" id="ProtNLM"/>
    </source>
</evidence>
<dbReference type="Proteomes" id="UP001287356">
    <property type="component" value="Unassembled WGS sequence"/>
</dbReference>
<feature type="signal peptide" evidence="2">
    <location>
        <begin position="1"/>
        <end position="20"/>
    </location>
</feature>
<evidence type="ECO:0000256" key="2">
    <source>
        <dbReference type="SAM" id="SignalP"/>
    </source>
</evidence>
<reference evidence="3" key="1">
    <citation type="journal article" date="2023" name="Mol. Phylogenet. Evol.">
        <title>Genome-scale phylogeny and comparative genomics of the fungal order Sordariales.</title>
        <authorList>
            <person name="Hensen N."/>
            <person name="Bonometti L."/>
            <person name="Westerberg I."/>
            <person name="Brannstrom I.O."/>
            <person name="Guillou S."/>
            <person name="Cros-Aarteil S."/>
            <person name="Calhoun S."/>
            <person name="Haridas S."/>
            <person name="Kuo A."/>
            <person name="Mondo S."/>
            <person name="Pangilinan J."/>
            <person name="Riley R."/>
            <person name="LaButti K."/>
            <person name="Andreopoulos B."/>
            <person name="Lipzen A."/>
            <person name="Chen C."/>
            <person name="Yan M."/>
            <person name="Daum C."/>
            <person name="Ng V."/>
            <person name="Clum A."/>
            <person name="Steindorff A."/>
            <person name="Ohm R.A."/>
            <person name="Martin F."/>
            <person name="Silar P."/>
            <person name="Natvig D.O."/>
            <person name="Lalanne C."/>
            <person name="Gautier V."/>
            <person name="Ament-Velasquez S.L."/>
            <person name="Kruys A."/>
            <person name="Hutchinson M.I."/>
            <person name="Powell A.J."/>
            <person name="Barry K."/>
            <person name="Miller A.N."/>
            <person name="Grigoriev I.V."/>
            <person name="Debuchy R."/>
            <person name="Gladieux P."/>
            <person name="Hiltunen Thoren M."/>
            <person name="Johannesson H."/>
        </authorList>
    </citation>
    <scope>NUCLEOTIDE SEQUENCE</scope>
    <source>
        <strain evidence="3">CBS 958.72</strain>
    </source>
</reference>
<protein>
    <recommendedName>
        <fullName evidence="5">Secreted protein</fullName>
    </recommendedName>
</protein>
<proteinExistence type="predicted"/>
<feature type="non-terminal residue" evidence="3">
    <location>
        <position position="1"/>
    </location>
</feature>
<organism evidence="3 4">
    <name type="scientific">Lasiosphaeria ovina</name>
    <dbReference type="NCBI Taxonomy" id="92902"/>
    <lineage>
        <taxon>Eukaryota</taxon>
        <taxon>Fungi</taxon>
        <taxon>Dikarya</taxon>
        <taxon>Ascomycota</taxon>
        <taxon>Pezizomycotina</taxon>
        <taxon>Sordariomycetes</taxon>
        <taxon>Sordariomycetidae</taxon>
        <taxon>Sordariales</taxon>
        <taxon>Lasiosphaeriaceae</taxon>
        <taxon>Lasiosphaeria</taxon>
    </lineage>
</organism>
<keyword evidence="4" id="KW-1185">Reference proteome</keyword>
<sequence length="74" mass="7564">MTLAFVLGLLFISSAPIFHAAPSPPLSPPAATTLLHLGIKSRHDGSSRSGRGPARPACSAASQALSSIRDARNS</sequence>
<evidence type="ECO:0000313" key="3">
    <source>
        <dbReference type="EMBL" id="KAK3377301.1"/>
    </source>
</evidence>
<name>A0AAE0KIM4_9PEZI</name>